<dbReference type="EMBL" id="JBHTCG010000042">
    <property type="protein sequence ID" value="MFC7387662.1"/>
    <property type="molecule type" value="Genomic_DNA"/>
</dbReference>
<organism evidence="3 4">
    <name type="scientific">Sphaerisporangium rhizosphaerae</name>
    <dbReference type="NCBI Taxonomy" id="2269375"/>
    <lineage>
        <taxon>Bacteria</taxon>
        <taxon>Bacillati</taxon>
        <taxon>Actinomycetota</taxon>
        <taxon>Actinomycetes</taxon>
        <taxon>Streptosporangiales</taxon>
        <taxon>Streptosporangiaceae</taxon>
        <taxon>Sphaerisporangium</taxon>
    </lineage>
</organism>
<feature type="domain" description="Histidine kinase/HSP90-like ATPase" evidence="2">
    <location>
        <begin position="15"/>
        <end position="129"/>
    </location>
</feature>
<keyword evidence="4" id="KW-1185">Reference proteome</keyword>
<dbReference type="Gene3D" id="3.30.565.10">
    <property type="entry name" value="Histidine kinase-like ATPase, C-terminal domain"/>
    <property type="match status" value="1"/>
</dbReference>
<keyword evidence="1" id="KW-0418">Kinase</keyword>
<evidence type="ECO:0000313" key="4">
    <source>
        <dbReference type="Proteomes" id="UP001596496"/>
    </source>
</evidence>
<dbReference type="InterPro" id="IPR036890">
    <property type="entry name" value="HATPase_C_sf"/>
</dbReference>
<accession>A0ABW2PDX5</accession>
<reference evidence="4" key="1">
    <citation type="journal article" date="2019" name="Int. J. Syst. Evol. Microbiol.">
        <title>The Global Catalogue of Microorganisms (GCM) 10K type strain sequencing project: providing services to taxonomists for standard genome sequencing and annotation.</title>
        <authorList>
            <consortium name="The Broad Institute Genomics Platform"/>
            <consortium name="The Broad Institute Genome Sequencing Center for Infectious Disease"/>
            <person name="Wu L."/>
            <person name="Ma J."/>
        </authorList>
    </citation>
    <scope>NUCLEOTIDE SEQUENCE [LARGE SCALE GENOMIC DNA]</scope>
    <source>
        <strain evidence="4">CECT 7649</strain>
    </source>
</reference>
<dbReference type="InterPro" id="IPR003594">
    <property type="entry name" value="HATPase_dom"/>
</dbReference>
<dbReference type="SUPFAM" id="SSF55874">
    <property type="entry name" value="ATPase domain of HSP90 chaperone/DNA topoisomerase II/histidine kinase"/>
    <property type="match status" value="1"/>
</dbReference>
<dbReference type="PANTHER" id="PTHR35526">
    <property type="entry name" value="ANTI-SIGMA-F FACTOR RSBW-RELATED"/>
    <property type="match status" value="1"/>
</dbReference>
<evidence type="ECO:0000256" key="1">
    <source>
        <dbReference type="ARBA" id="ARBA00022527"/>
    </source>
</evidence>
<dbReference type="RefSeq" id="WP_380831464.1">
    <property type="nucleotide sequence ID" value="NZ_JBHTCG010000042.1"/>
</dbReference>
<keyword evidence="3" id="KW-0067">ATP-binding</keyword>
<keyword evidence="1" id="KW-0723">Serine/threonine-protein kinase</keyword>
<dbReference type="GO" id="GO:0005524">
    <property type="term" value="F:ATP binding"/>
    <property type="evidence" value="ECO:0007669"/>
    <property type="project" value="UniProtKB-KW"/>
</dbReference>
<dbReference type="PANTHER" id="PTHR35526:SF3">
    <property type="entry name" value="ANTI-SIGMA-F FACTOR RSBW"/>
    <property type="match status" value="1"/>
</dbReference>
<dbReference type="Pfam" id="PF13581">
    <property type="entry name" value="HATPase_c_2"/>
    <property type="match status" value="1"/>
</dbReference>
<proteinExistence type="predicted"/>
<gene>
    <name evidence="3" type="ORF">ACFQSB_36030</name>
</gene>
<name>A0ABW2PDX5_9ACTN</name>
<sequence>MRTVGLLGGVHLPGRVISVPVARAFVRELLGAAGWAEVDDVLLLVSELVTNAVRYSDSGRRPNGLVALTVTDNGHSLRVDVLDEGSRDGAPCVREAGSESDNGRGLWLVEHIASAWGVREDETGRTVWFEVSAPG</sequence>
<protein>
    <submittedName>
        <fullName evidence="3">ATP-binding protein</fullName>
    </submittedName>
</protein>
<evidence type="ECO:0000313" key="3">
    <source>
        <dbReference type="EMBL" id="MFC7387662.1"/>
    </source>
</evidence>
<dbReference type="InterPro" id="IPR050267">
    <property type="entry name" value="Anti-sigma-factor_SerPK"/>
</dbReference>
<keyword evidence="3" id="KW-0547">Nucleotide-binding</keyword>
<comment type="caution">
    <text evidence="3">The sequence shown here is derived from an EMBL/GenBank/DDBJ whole genome shotgun (WGS) entry which is preliminary data.</text>
</comment>
<keyword evidence="1" id="KW-0808">Transferase</keyword>
<dbReference type="CDD" id="cd16936">
    <property type="entry name" value="HATPase_RsbW-like"/>
    <property type="match status" value="1"/>
</dbReference>
<dbReference type="Proteomes" id="UP001596496">
    <property type="component" value="Unassembled WGS sequence"/>
</dbReference>
<evidence type="ECO:0000259" key="2">
    <source>
        <dbReference type="Pfam" id="PF13581"/>
    </source>
</evidence>